<reference evidence="1 2" key="1">
    <citation type="submission" date="2014-07" db="EMBL/GenBank/DDBJ databases">
        <title>Complete genome sequence of Corynebacterium atypicum DSM 44849: identifiction of the mycolic acid biosynthesis genes.</title>
        <authorList>
            <person name="Tippelt A."/>
            <person name="Mollmann S."/>
            <person name="Albersmeier A."/>
            <person name="Jaenicke S."/>
            <person name="Ruckert C."/>
            <person name="Tauch A."/>
        </authorList>
    </citation>
    <scope>NUCLEOTIDE SEQUENCE [LARGE SCALE GENOMIC DNA]</scope>
    <source>
        <strain evidence="1 2">R2070</strain>
    </source>
</reference>
<sequence length="117" mass="11272">MIGLARLATEMSQLIPGELASVSLAGVPDVAAAAPLAAMLGADAGALSTAAANLGRSRETIERTLSQGSALIDAARGELAALLTETVHRMAGAGLAALSPAGALSGAAALSTSRPGP</sequence>
<accession>A0ABM5QLV7</accession>
<name>A0ABM5QLV7_9CORY</name>
<evidence type="ECO:0000313" key="1">
    <source>
        <dbReference type="EMBL" id="AIG63746.1"/>
    </source>
</evidence>
<dbReference type="RefSeq" id="WP_038604594.1">
    <property type="nucleotide sequence ID" value="NZ_CP008944.1"/>
</dbReference>
<protein>
    <submittedName>
        <fullName evidence="1">Uncharacterized protein</fullName>
    </submittedName>
</protein>
<gene>
    <name evidence="1" type="ORF">CATYP_02555</name>
</gene>
<dbReference type="Proteomes" id="UP000028504">
    <property type="component" value="Chromosome"/>
</dbReference>
<evidence type="ECO:0000313" key="2">
    <source>
        <dbReference type="Proteomes" id="UP000028504"/>
    </source>
</evidence>
<keyword evidence="2" id="KW-1185">Reference proteome</keyword>
<organism evidence="1 2">
    <name type="scientific">Corynebacterium atypicum</name>
    <dbReference type="NCBI Taxonomy" id="191610"/>
    <lineage>
        <taxon>Bacteria</taxon>
        <taxon>Bacillati</taxon>
        <taxon>Actinomycetota</taxon>
        <taxon>Actinomycetes</taxon>
        <taxon>Mycobacteriales</taxon>
        <taxon>Corynebacteriaceae</taxon>
        <taxon>Corynebacterium</taxon>
    </lineage>
</organism>
<dbReference type="EMBL" id="CP008944">
    <property type="protein sequence ID" value="AIG63746.1"/>
    <property type="molecule type" value="Genomic_DNA"/>
</dbReference>
<proteinExistence type="predicted"/>